<sequence length="2385" mass="264850">MEWVGAICSDPGPTRRRESLKDVKEGDSVFDQQIAAEDSNECGVQVRAACQTEACLCLKRLLGAPPLLLNADFLFSLHTCLLCGYPSHAYLIPMTSDKGERPPIVTERPPGSLQLDSDDDGSLGSSPTLDYIDLANFSDGEVDTATANPNDAEVGTVTANLSDAEAGTTTANEGSVLSPTAVYEMALATLGDDGVAREQVFSSDDPDEGIVNVMGSSSRNLPSVTSGPAASTSRIITDLIDRIPGMYRILDLVSEQGSGGLVDKIIISQDSFGSFVNDLCPRAYQSMTHVNFDALDRLDIRPVGLYGSKSEIVRYLADLQLVDDDTARLLLESKDEVTHATQKTLRSGLYLIRSNASNLVYALYWPQDTTWNDDAITSVARNRETFMRYLTKIADQIVVLISDEHADGIVWDEGPSGNPKKSSKSGRLFTYKVAKTHEQEENVTVHPGFEIHNHSFKPSSPPEDGSVDPQVLLPRLVLGDTNIGVLTPVYEPAREIVKEINETYSTFRIKELLKSQSFQLDESLSEESLELLEKNDLSKVAGEDFEALQKARTTATQELDLADKEHLAALQTEISKQHDLIIEALREKIFGALGGRFGPTLVERLRAEPAFASVDIDNASDLLAHIAALHPRLEKSLRELHEDYNLTSVPSRRFTKRKTIILAAEKELIEKSQLSPNEQSKLVEDLVNYKPDNLDKPESQGYLKKLLSYFSNSDPSKNSVDNDRQFLRRLPDICARFPVLVNLADETWARAVEHLSLHINRIVNRAAQEVEDTQVQECKKQLAAQRKLAWTNVLDDSRGAFLTAVKERFVRDPERSMLVQRVETAYSRWRPYNNYNQPSQFVIIGRLNRLTHACLKYHISVTQLTEGDKHKLQLDSTFVPKPKLSSTTYTFTLPVDQHVIMCQLLERDKCLLITSNSQGDLRIFLDRLVNIDQAVAQPNGWKKQLVAEKIGGESVVAFDESRRMLAICTIEKPTLHFFIFDELFSTLQGYGAPVDLRSWYEMRTSIKHITFRSGVTDELLLVDESLQARIFSMATRLFRPAFVQLTAMPLGMVSSPDGSCVFAVECHPGGAIFLQAYHWGSFGSTSGISLQLPDMPLGSWAITSLAKRSASQCYFVALGSSGLVLNSVLLSITHKSTEFSFAADRKKKDTPSRPASSTHTSLIGCHKDVWTRFPVVPAVRRHTFKTSSRSPRSLTFVSHLAVEHFRRTFNAMITKFETSTRKPTGDELSSIRIHATTYPELYTRATDHISCFKAGEWLVDILCLIPIHLAVARDNRFIPLKDGVWSLELERALLGATVEQVIDALSFGWYESIFQSYMSTKPVKVVSSMGEQSVGKSFTMNHLVDTSFAGSAMRTTEGVWMAVTPTDDMLIVALDFEGVHSIERTAQEDSLLVLFNTAISNLVLFRNNFALSRDITGLFQSFQSSSTVLDPAVNPSLFQSTLVIIIKDVVESDKDDITTEFSLKFQDIVQTEQEANFISRLHRGSLTIIPWPVIGSQEFYTMFSEVEALLDDQDVSHPQASTFLHKMKTLMAKLKINDWGSIDENLASHRAQHLLGLLSRVLAIGSMELDPVPEPLTDLDTNRALDSTDSNAQFFIIQPDGVTNDNARKVHLATLRASWPDDNKRFSAPDASDAAWAEELDQYLATLAESRVEHVRTWLDVNTSRFAAHPTSFTALRHEFDNLSVALKAHVKLCKMQCASCQLVCIQPRHHDGGHDCETSHQCPQACSFADDHSTQPMFCGMPAGHPGKHICDISVHLCGQPCRLSGKGGCLDRCAKIVNHADEEHLCQARAHECSMVGNKAYFLLSITLVSNHEPQPCSLNIVRLQDGSTYSCPELCCISSEEEHFEHRCKQRSCPIKCQLCKRFCANEDHLHGLLDHALHLCGAEHSCRALCQSEGICKIETTPESIVATFAGRHETFQYTKYSQASKKLQCAIPIPPGLMQHSGRHLHELGGNVFHYCQERNCGYFCTLPLGHTQAEHETSHGSMSRTLWTIEGPDGTALEVNGRKFASNDTGAPMLCSMLCKSLGRHAHIDYCLSQDAATCSGADLKHINERMLPDPDAPKDWISHDLYWRRTGFKDPYPQEDKTEFSKCDAMCTGQEHQADANGRPQPSYCNLSIFHPPHVVHAPPPNGTGYISGDGHHFLCRNPAVLQRAFHVMFVVDRSGSMSHGDKRPLDGTPITATLRQRHNNRVGAVYSSLYSFWQARHAAITAGAARRDSYSVILFDHELHRAVTNDFASTPDALINSLLQYGARGGTNFDLALQEAKRCMENHWSTERAPVVIFLSDGECGVTDAIVHSLCQTAITRGMPLSFHSVAFGPSNQNLRRMAQISTDVQNGVRPDPMNPIVPSSYSEAIDSIRLAETFLGIAASLTKPRGALMRTT</sequence>
<dbReference type="Proteomes" id="UP001055072">
    <property type="component" value="Unassembled WGS sequence"/>
</dbReference>
<accession>A0ACB8U3V1</accession>
<protein>
    <submittedName>
        <fullName evidence="1">Uncharacterized protein</fullName>
    </submittedName>
</protein>
<reference evidence="1" key="1">
    <citation type="journal article" date="2021" name="Environ. Microbiol.">
        <title>Gene family expansions and transcriptome signatures uncover fungal adaptations to wood decay.</title>
        <authorList>
            <person name="Hage H."/>
            <person name="Miyauchi S."/>
            <person name="Viragh M."/>
            <person name="Drula E."/>
            <person name="Min B."/>
            <person name="Chaduli D."/>
            <person name="Navarro D."/>
            <person name="Favel A."/>
            <person name="Norest M."/>
            <person name="Lesage-Meessen L."/>
            <person name="Balint B."/>
            <person name="Merenyi Z."/>
            <person name="de Eugenio L."/>
            <person name="Morin E."/>
            <person name="Martinez A.T."/>
            <person name="Baldrian P."/>
            <person name="Stursova M."/>
            <person name="Martinez M.J."/>
            <person name="Novotny C."/>
            <person name="Magnuson J.K."/>
            <person name="Spatafora J.W."/>
            <person name="Maurice S."/>
            <person name="Pangilinan J."/>
            <person name="Andreopoulos W."/>
            <person name="LaButti K."/>
            <person name="Hundley H."/>
            <person name="Na H."/>
            <person name="Kuo A."/>
            <person name="Barry K."/>
            <person name="Lipzen A."/>
            <person name="Henrissat B."/>
            <person name="Riley R."/>
            <person name="Ahrendt S."/>
            <person name="Nagy L.G."/>
            <person name="Grigoriev I.V."/>
            <person name="Martin F."/>
            <person name="Rosso M.N."/>
        </authorList>
    </citation>
    <scope>NUCLEOTIDE SEQUENCE</scope>
    <source>
        <strain evidence="1">CBS 384.51</strain>
    </source>
</reference>
<evidence type="ECO:0000313" key="1">
    <source>
        <dbReference type="EMBL" id="KAI0089047.1"/>
    </source>
</evidence>
<evidence type="ECO:0000313" key="2">
    <source>
        <dbReference type="Proteomes" id="UP001055072"/>
    </source>
</evidence>
<gene>
    <name evidence="1" type="ORF">BDY19DRAFT_993280</name>
</gene>
<proteinExistence type="predicted"/>
<comment type="caution">
    <text evidence="1">The sequence shown here is derived from an EMBL/GenBank/DDBJ whole genome shotgun (WGS) entry which is preliminary data.</text>
</comment>
<keyword evidence="2" id="KW-1185">Reference proteome</keyword>
<organism evidence="1 2">
    <name type="scientific">Irpex rosettiformis</name>
    <dbReference type="NCBI Taxonomy" id="378272"/>
    <lineage>
        <taxon>Eukaryota</taxon>
        <taxon>Fungi</taxon>
        <taxon>Dikarya</taxon>
        <taxon>Basidiomycota</taxon>
        <taxon>Agaricomycotina</taxon>
        <taxon>Agaricomycetes</taxon>
        <taxon>Polyporales</taxon>
        <taxon>Irpicaceae</taxon>
        <taxon>Irpex</taxon>
    </lineage>
</organism>
<dbReference type="EMBL" id="MU274911">
    <property type="protein sequence ID" value="KAI0089047.1"/>
    <property type="molecule type" value="Genomic_DNA"/>
</dbReference>
<name>A0ACB8U3V1_9APHY</name>